<dbReference type="OrthoDB" id="73067at2759"/>
<comment type="caution">
    <text evidence="4">The sequence shown here is derived from an EMBL/GenBank/DDBJ whole genome shotgun (WGS) entry which is preliminary data.</text>
</comment>
<dbReference type="EMBL" id="JAGRRH010000016">
    <property type="protein sequence ID" value="KAG7353683.1"/>
    <property type="molecule type" value="Genomic_DNA"/>
</dbReference>
<dbReference type="PANTHER" id="PTHR48060">
    <property type="entry name" value="DNA DAMAGE-REPAIR/TOLERATION PROTEIN DRT100"/>
    <property type="match status" value="1"/>
</dbReference>
<evidence type="ECO:0000256" key="2">
    <source>
        <dbReference type="SAM" id="MobiDB-lite"/>
    </source>
</evidence>
<dbReference type="AlphaFoldDB" id="A0A9K3PNC3"/>
<evidence type="ECO:0000313" key="5">
    <source>
        <dbReference type="Proteomes" id="UP000693970"/>
    </source>
</evidence>
<dbReference type="InterPro" id="IPR053211">
    <property type="entry name" value="DNA_repair-toleration"/>
</dbReference>
<keyword evidence="3" id="KW-1133">Transmembrane helix</keyword>
<dbReference type="Pfam" id="PF00560">
    <property type="entry name" value="LRR_1"/>
    <property type="match status" value="2"/>
</dbReference>
<feature type="transmembrane region" description="Helical" evidence="3">
    <location>
        <begin position="86"/>
        <end position="106"/>
    </location>
</feature>
<keyword evidence="3" id="KW-0472">Membrane</keyword>
<reference evidence="4" key="2">
    <citation type="submission" date="2021-04" db="EMBL/GenBank/DDBJ databases">
        <authorList>
            <person name="Podell S."/>
        </authorList>
    </citation>
    <scope>NUCLEOTIDE SEQUENCE</scope>
    <source>
        <strain evidence="4">Hildebrandi</strain>
    </source>
</reference>
<dbReference type="Pfam" id="PF13855">
    <property type="entry name" value="LRR_8"/>
    <property type="match status" value="1"/>
</dbReference>
<proteinExistence type="predicted"/>
<feature type="compositionally biased region" description="Low complexity" evidence="2">
    <location>
        <begin position="155"/>
        <end position="188"/>
    </location>
</feature>
<accession>A0A9K3PNC3</accession>
<protein>
    <submittedName>
        <fullName evidence="4">Leucine rich repeat LRR-containing protein</fullName>
    </submittedName>
</protein>
<keyword evidence="1" id="KW-0732">Signal</keyword>
<evidence type="ECO:0000313" key="4">
    <source>
        <dbReference type="EMBL" id="KAG7353683.1"/>
    </source>
</evidence>
<evidence type="ECO:0000256" key="3">
    <source>
        <dbReference type="SAM" id="Phobius"/>
    </source>
</evidence>
<keyword evidence="5" id="KW-1185">Reference proteome</keyword>
<organism evidence="4 5">
    <name type="scientific">Nitzschia inconspicua</name>
    <dbReference type="NCBI Taxonomy" id="303405"/>
    <lineage>
        <taxon>Eukaryota</taxon>
        <taxon>Sar</taxon>
        <taxon>Stramenopiles</taxon>
        <taxon>Ochrophyta</taxon>
        <taxon>Bacillariophyta</taxon>
        <taxon>Bacillariophyceae</taxon>
        <taxon>Bacillariophycidae</taxon>
        <taxon>Bacillariales</taxon>
        <taxon>Bacillariaceae</taxon>
        <taxon>Nitzschia</taxon>
    </lineage>
</organism>
<gene>
    <name evidence="4" type="ORF">IV203_003038</name>
</gene>
<dbReference type="Proteomes" id="UP000693970">
    <property type="component" value="Unassembled WGS sequence"/>
</dbReference>
<feature type="region of interest" description="Disordered" evidence="2">
    <location>
        <begin position="155"/>
        <end position="191"/>
    </location>
</feature>
<evidence type="ECO:0000256" key="1">
    <source>
        <dbReference type="ARBA" id="ARBA00022729"/>
    </source>
</evidence>
<name>A0A9K3PNC3_9STRA</name>
<reference evidence="4" key="1">
    <citation type="journal article" date="2021" name="Sci. Rep.">
        <title>Diploid genomic architecture of Nitzschia inconspicua, an elite biomass production diatom.</title>
        <authorList>
            <person name="Oliver A."/>
            <person name="Podell S."/>
            <person name="Pinowska A."/>
            <person name="Traller J.C."/>
            <person name="Smith S.R."/>
            <person name="McClure R."/>
            <person name="Beliaev A."/>
            <person name="Bohutskyi P."/>
            <person name="Hill E.A."/>
            <person name="Rabines A."/>
            <person name="Zheng H."/>
            <person name="Allen L.Z."/>
            <person name="Kuo A."/>
            <person name="Grigoriev I.V."/>
            <person name="Allen A.E."/>
            <person name="Hazlebeck D."/>
            <person name="Allen E.E."/>
        </authorList>
    </citation>
    <scope>NUCLEOTIDE SEQUENCE</scope>
    <source>
        <strain evidence="4">Hildebrandi</strain>
    </source>
</reference>
<sequence length="462" mass="49370">MPSSMGDPIVVKDTGDVVVYQYPASYTSNDVQYFDSRSNGRFFDEEGGHGDNSLAAQDALKLEDQYLDADMPHAIETQRKRHRRRILLGTAMCLLIGVIVLTSVLANRKTKSTEESNVEIAGVDSVVDGAGASLVVPIQPSAPSIAPEISVNISSTFSPTSSPTDSSTDSSTDSPTDLPTDSPTDLPTMIPVASSPTSALAITTLEPVVANPSLLLDTTTSEGRAYAAVVAENLTDPKEILQRYSLLTFFFSSQGSDWVQKDGWNTPGSDTCEWFGAGCNSNGEVTVLNLSNNRLIGSLPHDICLLTSMKNFIVTANVLVGTFPDCFGDMTGLQELHVTGNFLDGLPTTLYSLPDLTRLSLAANDFRGSIGNLWSGAQQGEAIFPKLQTLDLHSNNLSGPIPGTQLAQITTLKAMNLFNNPNLYGSLNEMCSSVNLFMATADCNISCSCCRNCPQNIGRQGN</sequence>
<dbReference type="PANTHER" id="PTHR48060:SF21">
    <property type="entry name" value="L DOMAIN-LIKE PROTEIN"/>
    <property type="match status" value="1"/>
</dbReference>
<keyword evidence="3" id="KW-0812">Transmembrane</keyword>
<dbReference type="InterPro" id="IPR001611">
    <property type="entry name" value="Leu-rich_rpt"/>
</dbReference>